<name>F0SJ67_RUBBR</name>
<organism evidence="1 2">
    <name type="scientific">Rubinisphaera brasiliensis (strain ATCC 49424 / DSM 5305 / JCM 21570 / IAM 15109 / NBRC 103401 / IFAM 1448)</name>
    <name type="common">Planctomyces brasiliensis</name>
    <dbReference type="NCBI Taxonomy" id="756272"/>
    <lineage>
        <taxon>Bacteria</taxon>
        <taxon>Pseudomonadati</taxon>
        <taxon>Planctomycetota</taxon>
        <taxon>Planctomycetia</taxon>
        <taxon>Planctomycetales</taxon>
        <taxon>Planctomycetaceae</taxon>
        <taxon>Rubinisphaera</taxon>
    </lineage>
</organism>
<dbReference type="OrthoDB" id="280288at2"/>
<sequence>MTLMQIPLGSISNKRRRYYDSLTEQQAIELRSIYNDFGRFASDATFEEFERDFLFERNVDAEIRQWSRMTKAFRRCMKRFPTTDKAAATAVVISLSLGVSRRFPGVSFKAFRFLRKHVPVKPLQVVWR</sequence>
<evidence type="ECO:0000313" key="2">
    <source>
        <dbReference type="Proteomes" id="UP000006860"/>
    </source>
</evidence>
<proteinExistence type="predicted"/>
<dbReference type="STRING" id="756272.Plabr_0988"/>
<keyword evidence="2" id="KW-1185">Reference proteome</keyword>
<dbReference type="RefSeq" id="WP_013627345.1">
    <property type="nucleotide sequence ID" value="NC_015174.1"/>
</dbReference>
<dbReference type="KEGG" id="pbs:Plabr_0988"/>
<dbReference type="Proteomes" id="UP000006860">
    <property type="component" value="Chromosome"/>
</dbReference>
<dbReference type="AlphaFoldDB" id="F0SJ67"/>
<reference evidence="2" key="1">
    <citation type="submission" date="2011-02" db="EMBL/GenBank/DDBJ databases">
        <title>The complete genome of Planctomyces brasiliensis DSM 5305.</title>
        <authorList>
            <person name="Lucas S."/>
            <person name="Copeland A."/>
            <person name="Lapidus A."/>
            <person name="Bruce D."/>
            <person name="Goodwin L."/>
            <person name="Pitluck S."/>
            <person name="Kyrpides N."/>
            <person name="Mavromatis K."/>
            <person name="Pagani I."/>
            <person name="Ivanova N."/>
            <person name="Ovchinnikova G."/>
            <person name="Lu M."/>
            <person name="Detter J.C."/>
            <person name="Han C."/>
            <person name="Land M."/>
            <person name="Hauser L."/>
            <person name="Markowitz V."/>
            <person name="Cheng J.-F."/>
            <person name="Hugenholtz P."/>
            <person name="Woyke T."/>
            <person name="Wu D."/>
            <person name="Tindall B."/>
            <person name="Pomrenke H.G."/>
            <person name="Brambilla E."/>
            <person name="Klenk H.-P."/>
            <person name="Eisen J.A."/>
        </authorList>
    </citation>
    <scope>NUCLEOTIDE SEQUENCE [LARGE SCALE GENOMIC DNA]</scope>
    <source>
        <strain evidence="2">ATCC 49424 / DSM 5305 / JCM 21570 / NBRC 103401 / IFAM 1448</strain>
    </source>
</reference>
<protein>
    <submittedName>
        <fullName evidence="1">Uncharacterized protein</fullName>
    </submittedName>
</protein>
<dbReference type="HOGENOM" id="CLU_1957918_0_0_0"/>
<accession>F0SJ67</accession>
<evidence type="ECO:0000313" key="1">
    <source>
        <dbReference type="EMBL" id="ADY58609.1"/>
    </source>
</evidence>
<dbReference type="EMBL" id="CP002546">
    <property type="protein sequence ID" value="ADY58609.1"/>
    <property type="molecule type" value="Genomic_DNA"/>
</dbReference>
<gene>
    <name evidence="1" type="ordered locus">Plabr_0988</name>
</gene>